<comment type="caution">
    <text evidence="8">The sequence shown here is derived from an EMBL/GenBank/DDBJ whole genome shotgun (WGS) entry which is preliminary data.</text>
</comment>
<dbReference type="PROSITE" id="PS51257">
    <property type="entry name" value="PROKAR_LIPOPROTEIN"/>
    <property type="match status" value="1"/>
</dbReference>
<dbReference type="InterPro" id="IPR051395">
    <property type="entry name" value="Cytochrome_c_Peroxidase/MauG"/>
</dbReference>
<sequence length="565" mass="60560">MKAHHLATLALLLTTTIGLTACGGGGSSEQDPVTPPTAPPTTPEPPTTPAPTEDHSGLTPLSAETPIKDEYLAGGDTTLFVTNEDAFSTRPEAIADDFRLDGFFTSGDHLFRTPHEDIGPLLNTSNCQGCHLNDGRGVVPASATAPMLSMLVKVGRSDGSADPIYGDQIQPFAEQSFTTSDFNSGLPVHNGSVNGTELYGEAFPFIEYEMIEGSYPDGTSYQLRKPVLKVRDLSFGAFSDDIRFSARVAPQAFGVGLLAEIPADNILKLADPDDADNDGISGRASMVTSAVSGETELGRFAYKAQNPTVLQQVAGAYNGDIGITTTIFTNEPCTDAQIACQQVAAQESKVGDDVDFSNRELALVEFYNRVLGVPARRGFDRDSETWSDEVTQGRKHFFDSGCTSCHTPRHITQEAPGSVLGQLTLTSLEPNPAPIEILSNQVIFPYTDLLLHDMGGSCQVTRELIDGQSCNSNAQECLYVQRCEGLADGLIQGDASGSEWKTPALWGLGLVQTVNADSTFLHDGRARTIEEAILWHGGEAETAKNNFMQLSQAERAQLLSFLESL</sequence>
<dbReference type="RefSeq" id="WP_116017587.1">
    <property type="nucleotide sequence ID" value="NZ_QUOT01000001.1"/>
</dbReference>
<dbReference type="EMBL" id="QUOT01000001">
    <property type="protein sequence ID" value="REL32197.1"/>
    <property type="molecule type" value="Genomic_DNA"/>
</dbReference>
<dbReference type="PROSITE" id="PS51007">
    <property type="entry name" value="CYTC"/>
    <property type="match status" value="1"/>
</dbReference>
<keyword evidence="2 4" id="KW-0479">Metal-binding</keyword>
<feature type="signal peptide" evidence="6">
    <location>
        <begin position="1"/>
        <end position="21"/>
    </location>
</feature>
<gene>
    <name evidence="8" type="ORF">DXX94_16545</name>
</gene>
<evidence type="ECO:0000313" key="9">
    <source>
        <dbReference type="Proteomes" id="UP000256899"/>
    </source>
</evidence>
<keyword evidence="9" id="KW-1185">Reference proteome</keyword>
<dbReference type="InterPro" id="IPR009056">
    <property type="entry name" value="Cyt_c-like_dom"/>
</dbReference>
<dbReference type="GO" id="GO:0020037">
    <property type="term" value="F:heme binding"/>
    <property type="evidence" value="ECO:0007669"/>
    <property type="project" value="InterPro"/>
</dbReference>
<evidence type="ECO:0000313" key="8">
    <source>
        <dbReference type="EMBL" id="REL32197.1"/>
    </source>
</evidence>
<keyword evidence="6" id="KW-0732">Signal</keyword>
<reference evidence="9" key="1">
    <citation type="submission" date="2018-08" db="EMBL/GenBank/DDBJ databases">
        <title>Thalassotalea euphylliae genome.</title>
        <authorList>
            <person name="Summers S."/>
            <person name="Rice S.A."/>
            <person name="Freckelton M.L."/>
            <person name="Nedved B.T."/>
            <person name="Hadfield M.G."/>
        </authorList>
    </citation>
    <scope>NUCLEOTIDE SEQUENCE [LARGE SCALE GENOMIC DNA]</scope>
    <source>
        <strain evidence="9">H3</strain>
    </source>
</reference>
<proteinExistence type="predicted"/>
<evidence type="ECO:0000256" key="4">
    <source>
        <dbReference type="PROSITE-ProRule" id="PRU00433"/>
    </source>
</evidence>
<dbReference type="PANTHER" id="PTHR30600">
    <property type="entry name" value="CYTOCHROME C PEROXIDASE-RELATED"/>
    <property type="match status" value="1"/>
</dbReference>
<keyword evidence="3 4" id="KW-0408">Iron</keyword>
<protein>
    <submittedName>
        <fullName evidence="8">Thiol oxidoreductase</fullName>
    </submittedName>
</protein>
<dbReference type="SUPFAM" id="SSF46626">
    <property type="entry name" value="Cytochrome c"/>
    <property type="match status" value="1"/>
</dbReference>
<dbReference type="InterPro" id="IPR010538">
    <property type="entry name" value="DHOR"/>
</dbReference>
<feature type="chain" id="PRO_5017773390" evidence="6">
    <location>
        <begin position="22"/>
        <end position="565"/>
    </location>
</feature>
<organism evidence="8 9">
    <name type="scientific">Thalassotalea euphylliae</name>
    <dbReference type="NCBI Taxonomy" id="1655234"/>
    <lineage>
        <taxon>Bacteria</taxon>
        <taxon>Pseudomonadati</taxon>
        <taxon>Pseudomonadota</taxon>
        <taxon>Gammaproteobacteria</taxon>
        <taxon>Alteromonadales</taxon>
        <taxon>Colwelliaceae</taxon>
        <taxon>Thalassotalea</taxon>
    </lineage>
</organism>
<dbReference type="PIRSF" id="PIRSF028099">
    <property type="entry name" value="DUF1111"/>
    <property type="match status" value="1"/>
</dbReference>
<feature type="compositionally biased region" description="Pro residues" evidence="5">
    <location>
        <begin position="33"/>
        <end position="49"/>
    </location>
</feature>
<name>A0A3E0U6I8_9GAMM</name>
<feature type="region of interest" description="Disordered" evidence="5">
    <location>
        <begin position="23"/>
        <end position="62"/>
    </location>
</feature>
<feature type="domain" description="Cytochrome c" evidence="7">
    <location>
        <begin position="388"/>
        <end position="565"/>
    </location>
</feature>
<keyword evidence="1 4" id="KW-0349">Heme</keyword>
<dbReference type="InterPro" id="IPR036909">
    <property type="entry name" value="Cyt_c-like_dom_sf"/>
</dbReference>
<dbReference type="Pfam" id="PF06537">
    <property type="entry name" value="DHOR"/>
    <property type="match status" value="2"/>
</dbReference>
<accession>A0A3E0U6I8</accession>
<evidence type="ECO:0000259" key="7">
    <source>
        <dbReference type="PROSITE" id="PS51007"/>
    </source>
</evidence>
<dbReference type="PANTHER" id="PTHR30600:SF4">
    <property type="entry name" value="CYTOCHROME C DOMAIN-CONTAINING PROTEIN"/>
    <property type="match status" value="1"/>
</dbReference>
<evidence type="ECO:0000256" key="5">
    <source>
        <dbReference type="SAM" id="MobiDB-lite"/>
    </source>
</evidence>
<evidence type="ECO:0000256" key="3">
    <source>
        <dbReference type="ARBA" id="ARBA00023004"/>
    </source>
</evidence>
<dbReference type="Gene3D" id="1.10.760.10">
    <property type="entry name" value="Cytochrome c-like domain"/>
    <property type="match status" value="1"/>
</dbReference>
<dbReference type="Proteomes" id="UP000256899">
    <property type="component" value="Unassembled WGS sequence"/>
</dbReference>
<dbReference type="AlphaFoldDB" id="A0A3E0U6I8"/>
<dbReference type="GO" id="GO:0004130">
    <property type="term" value="F:cytochrome-c peroxidase activity"/>
    <property type="evidence" value="ECO:0007669"/>
    <property type="project" value="TreeGrafter"/>
</dbReference>
<evidence type="ECO:0000256" key="1">
    <source>
        <dbReference type="ARBA" id="ARBA00022617"/>
    </source>
</evidence>
<evidence type="ECO:0000256" key="6">
    <source>
        <dbReference type="SAM" id="SignalP"/>
    </source>
</evidence>
<dbReference type="GO" id="GO:0009055">
    <property type="term" value="F:electron transfer activity"/>
    <property type="evidence" value="ECO:0007669"/>
    <property type="project" value="InterPro"/>
</dbReference>
<dbReference type="GO" id="GO:0046872">
    <property type="term" value="F:metal ion binding"/>
    <property type="evidence" value="ECO:0007669"/>
    <property type="project" value="UniProtKB-KW"/>
</dbReference>
<evidence type="ECO:0000256" key="2">
    <source>
        <dbReference type="ARBA" id="ARBA00022723"/>
    </source>
</evidence>